<accession>A0A8J5TNS0</accession>
<reference evidence="1" key="1">
    <citation type="submission" date="2021-04" db="EMBL/GenBank/DDBJ databases">
        <title>First draft genome resource for Brassicaceae pathogens Fusarium oxysporum f. sp. raphani and Fusarium oxysporum f. sp. rapae.</title>
        <authorList>
            <person name="Asai S."/>
        </authorList>
    </citation>
    <scope>NUCLEOTIDE SEQUENCE</scope>
    <source>
        <strain evidence="1">Tf1208</strain>
    </source>
</reference>
<protein>
    <submittedName>
        <fullName evidence="1">Uncharacterized protein</fullName>
    </submittedName>
</protein>
<dbReference type="EMBL" id="JAELUQ010000011">
    <property type="protein sequence ID" value="KAG7405890.1"/>
    <property type="molecule type" value="Genomic_DNA"/>
</dbReference>
<evidence type="ECO:0000313" key="2">
    <source>
        <dbReference type="Proteomes" id="UP000694050"/>
    </source>
</evidence>
<gene>
    <name evidence="1" type="ORF">Forpe1208_v013625</name>
</gene>
<name>A0A8J5TNS0_FUSOX</name>
<dbReference type="AlphaFoldDB" id="A0A8J5TNS0"/>
<comment type="caution">
    <text evidence="1">The sequence shown here is derived from an EMBL/GenBank/DDBJ whole genome shotgun (WGS) entry which is preliminary data.</text>
</comment>
<dbReference type="Proteomes" id="UP000694050">
    <property type="component" value="Unassembled WGS sequence"/>
</dbReference>
<organism evidence="1 2">
    <name type="scientific">Fusarium oxysporum f. sp. rapae</name>
    <dbReference type="NCBI Taxonomy" id="485398"/>
    <lineage>
        <taxon>Eukaryota</taxon>
        <taxon>Fungi</taxon>
        <taxon>Dikarya</taxon>
        <taxon>Ascomycota</taxon>
        <taxon>Pezizomycotina</taxon>
        <taxon>Sordariomycetes</taxon>
        <taxon>Hypocreomycetidae</taxon>
        <taxon>Hypocreales</taxon>
        <taxon>Nectriaceae</taxon>
        <taxon>Fusarium</taxon>
        <taxon>Fusarium oxysporum species complex</taxon>
    </lineage>
</organism>
<evidence type="ECO:0000313" key="1">
    <source>
        <dbReference type="EMBL" id="KAG7405890.1"/>
    </source>
</evidence>
<sequence>MIAVDETTPKLLTKYLGTAPSAGDVEATLVLAQRAIMADAAYQALSTFSPEEPQVLKLIPLDAELPQADNIFDFINNVIQKIGPGCLPGAKQTMHKLTPLFFDAPTKAPQAAVAVPAKPVSSRFALRDFLSSKKGSVKPP</sequence>
<proteinExistence type="predicted"/>